<keyword evidence="1 4" id="KW-0349">Heme</keyword>
<dbReference type="NCBIfam" id="TIGR02603">
    <property type="entry name" value="CxxCH_TIGR02603"/>
    <property type="match status" value="1"/>
</dbReference>
<dbReference type="InterPro" id="IPR009056">
    <property type="entry name" value="Cyt_c-like_dom"/>
</dbReference>
<evidence type="ECO:0000256" key="1">
    <source>
        <dbReference type="ARBA" id="ARBA00022617"/>
    </source>
</evidence>
<reference evidence="6 7" key="1">
    <citation type="submission" date="2022-01" db="EMBL/GenBank/DDBJ databases">
        <title>Flavihumibacter sp. nov., isolated from sediment of a river.</title>
        <authorList>
            <person name="Liu H."/>
        </authorList>
    </citation>
    <scope>NUCLEOTIDE SEQUENCE [LARGE SCALE GENOMIC DNA]</scope>
    <source>
        <strain evidence="6 7">RY-1</strain>
    </source>
</reference>
<dbReference type="EMBL" id="JAKEVY010000001">
    <property type="protein sequence ID" value="MCF1713401.1"/>
    <property type="molecule type" value="Genomic_DNA"/>
</dbReference>
<evidence type="ECO:0000256" key="2">
    <source>
        <dbReference type="ARBA" id="ARBA00022723"/>
    </source>
</evidence>
<protein>
    <submittedName>
        <fullName evidence="6">C-type cytochrome</fullName>
    </submittedName>
</protein>
<dbReference type="InterPro" id="IPR036909">
    <property type="entry name" value="Cyt_c-like_dom_sf"/>
</dbReference>
<gene>
    <name evidence="6" type="ORF">L0U88_02015</name>
</gene>
<organism evidence="6 7">
    <name type="scientific">Flavihumibacter fluminis</name>
    <dbReference type="NCBI Taxonomy" id="2909236"/>
    <lineage>
        <taxon>Bacteria</taxon>
        <taxon>Pseudomonadati</taxon>
        <taxon>Bacteroidota</taxon>
        <taxon>Chitinophagia</taxon>
        <taxon>Chitinophagales</taxon>
        <taxon>Chitinophagaceae</taxon>
        <taxon>Flavihumibacter</taxon>
    </lineage>
</organism>
<dbReference type="SUPFAM" id="SSF46626">
    <property type="entry name" value="Cytochrome c"/>
    <property type="match status" value="1"/>
</dbReference>
<proteinExistence type="predicted"/>
<dbReference type="Gene3D" id="2.120.10.30">
    <property type="entry name" value="TolB, C-terminal domain"/>
    <property type="match status" value="1"/>
</dbReference>
<evidence type="ECO:0000313" key="7">
    <source>
        <dbReference type="Proteomes" id="UP001200145"/>
    </source>
</evidence>
<sequence length="881" mass="97865">MYNRTGLFVLLVVLLGFGACKEKTPEYVTPSDPKLASLQLPEGFRAERLFGPSEKGEGSWVAMTFDDKGRLIASDQYGGLYRMTIPAIGDTVSKVVAEPLRVDNFNFGYAHGLLYAFNSLYVMVNHGGDSSYPKSSGLYRLRDTNNDDQYDSVTLLKALEGEGEHGPHSIVLGPDQQSLYVIAGNFTKLPEMKTYRSSPDAQLDNLIPLLRDPNGHDNSVGMLGGWIAKVDSTGTDWELYASGFRNPFDLAFNEAGDMFTYDSDMEWDMGTPWYRPTRVCHVTSGSEFGWRPGTAKWHPSFSDGRPAVLNIGQGSPTNIVSGKDAAFPEKYRDALFAFDWSFGIIYAIWPTPSGSSYTAKGEEFLSGSPLPLTDGVIGPDGALYFLTGGRRLESDLYRVYYGDGHLKKEPAAKPVISPENELRRELEAFHVNPDEKGRALAWTNLDHADAGIRFAARKILEQSPKASWLPNLNATTQSSKLVQATLALSKKAGSATDWTLVKNTLNKIPFRELDRQQQLDMIRAVELFLSRSAKPGEATRKELAAYFASAFPLPKEPLFNRQLSKVLVYLGDTTAIQHTLKLMLEPKEEGWVEEENLTSSEDLIMRNPDYGMGIAGTLAKFPPQNQTYYATVLSQVRSGMNEPQQKEYFAWFTKAFQFQGGHSYAGFINLARKQALSGVPQNRFTYFNDLSGDSIANRPVVAQSGKAVQPKGPGRDWTVEDAMKYVDSGMSNRNFERGQGLFVTSLCASCHTMKGEGGVSGPDLTQLGTRFSYHDMLEAIIEPNKSISDQYGATVFYLRTGKTVMGRLIDEDEKGYTIAQNPFAPQEHRMLAKSDVVRTRLSEISPMLPNMINRLNPEELKDLLAYLKAGGNREDSLFRKK</sequence>
<comment type="caution">
    <text evidence="6">The sequence shown here is derived from an EMBL/GenBank/DDBJ whole genome shotgun (WGS) entry which is preliminary data.</text>
</comment>
<evidence type="ECO:0000313" key="6">
    <source>
        <dbReference type="EMBL" id="MCF1713401.1"/>
    </source>
</evidence>
<dbReference type="PANTHER" id="PTHR33546">
    <property type="entry name" value="LARGE, MULTIFUNCTIONAL SECRETED PROTEIN-RELATED"/>
    <property type="match status" value="1"/>
</dbReference>
<dbReference type="Proteomes" id="UP001200145">
    <property type="component" value="Unassembled WGS sequence"/>
</dbReference>
<name>A0ABS9BD53_9BACT</name>
<keyword evidence="2 4" id="KW-0479">Metal-binding</keyword>
<dbReference type="InterPro" id="IPR011042">
    <property type="entry name" value="6-blade_b-propeller_TolB-like"/>
</dbReference>
<dbReference type="PROSITE" id="PS51257">
    <property type="entry name" value="PROKAR_LIPOPROTEIN"/>
    <property type="match status" value="1"/>
</dbReference>
<feature type="domain" description="Cytochrome c" evidence="5">
    <location>
        <begin position="733"/>
        <end position="871"/>
    </location>
</feature>
<dbReference type="Gene3D" id="1.10.760.10">
    <property type="entry name" value="Cytochrome c-like domain"/>
    <property type="match status" value="1"/>
</dbReference>
<evidence type="ECO:0000256" key="3">
    <source>
        <dbReference type="ARBA" id="ARBA00023004"/>
    </source>
</evidence>
<dbReference type="InterPro" id="IPR013427">
    <property type="entry name" value="Haem-bd_dom_put"/>
</dbReference>
<dbReference type="PROSITE" id="PS51007">
    <property type="entry name" value="CYTC"/>
    <property type="match status" value="1"/>
</dbReference>
<dbReference type="SUPFAM" id="SSF50952">
    <property type="entry name" value="Soluble quinoprotein glucose dehydrogenase"/>
    <property type="match status" value="1"/>
</dbReference>
<dbReference type="Pfam" id="PF00034">
    <property type="entry name" value="Cytochrom_C"/>
    <property type="match status" value="1"/>
</dbReference>
<dbReference type="PANTHER" id="PTHR33546:SF1">
    <property type="entry name" value="LARGE, MULTIFUNCTIONAL SECRETED PROTEIN"/>
    <property type="match status" value="1"/>
</dbReference>
<dbReference type="InterPro" id="IPR011041">
    <property type="entry name" value="Quinoprot_gluc/sorb_DH_b-prop"/>
</dbReference>
<evidence type="ECO:0000259" key="5">
    <source>
        <dbReference type="PROSITE" id="PS51007"/>
    </source>
</evidence>
<evidence type="ECO:0000256" key="4">
    <source>
        <dbReference type="PROSITE-ProRule" id="PRU00433"/>
    </source>
</evidence>
<dbReference type="RefSeq" id="WP_234863933.1">
    <property type="nucleotide sequence ID" value="NZ_JAKEVY010000001.1"/>
</dbReference>
<keyword evidence="7" id="KW-1185">Reference proteome</keyword>
<accession>A0ABS9BD53</accession>
<keyword evidence="3 4" id="KW-0408">Iron</keyword>